<reference evidence="3 4" key="1">
    <citation type="journal article" date="2013" name="BMC Genomics">
        <title>Reconstruction of the lipid metabolism for the microalga Monoraphidium neglectum from its genome sequence reveals characteristics suitable for biofuel production.</title>
        <authorList>
            <person name="Bogen C."/>
            <person name="Al-Dilaimi A."/>
            <person name="Albersmeier A."/>
            <person name="Wichmann J."/>
            <person name="Grundmann M."/>
            <person name="Rupp O."/>
            <person name="Lauersen K.J."/>
            <person name="Blifernez-Klassen O."/>
            <person name="Kalinowski J."/>
            <person name="Goesmann A."/>
            <person name="Mussgnug J.H."/>
            <person name="Kruse O."/>
        </authorList>
    </citation>
    <scope>NUCLEOTIDE SEQUENCE [LARGE SCALE GENOMIC DNA]</scope>
    <source>
        <strain evidence="3 4">SAG 48.87</strain>
    </source>
</reference>
<protein>
    <recommendedName>
        <fullName evidence="2">CBF1-interacting co-repressor CIR N-terminal domain-containing protein</fullName>
    </recommendedName>
</protein>
<dbReference type="SMART" id="SM01083">
    <property type="entry name" value="Cir_N"/>
    <property type="match status" value="1"/>
</dbReference>
<evidence type="ECO:0000313" key="4">
    <source>
        <dbReference type="Proteomes" id="UP000054498"/>
    </source>
</evidence>
<gene>
    <name evidence="3" type="ORF">MNEG_13609</name>
</gene>
<dbReference type="AlphaFoldDB" id="A0A0D2LRP3"/>
<evidence type="ECO:0000313" key="3">
    <source>
        <dbReference type="EMBL" id="KIY94354.1"/>
    </source>
</evidence>
<accession>A0A0D2LRP3</accession>
<feature type="compositionally biased region" description="Basic and acidic residues" evidence="1">
    <location>
        <begin position="13"/>
        <end position="29"/>
    </location>
</feature>
<dbReference type="RefSeq" id="XP_013893374.1">
    <property type="nucleotide sequence ID" value="XM_014037920.1"/>
</dbReference>
<sequence>MSKLPARGAVAGIKEDLKRAKEGDGKYDPRGAGAGWSHNFLNQKPWHPMNFRNQVRKYDAEQRAIAEQKAKEQGQVRADAR</sequence>
<feature type="region of interest" description="Disordered" evidence="1">
    <location>
        <begin position="1"/>
        <end position="31"/>
    </location>
</feature>
<keyword evidence="4" id="KW-1185">Reference proteome</keyword>
<dbReference type="OrthoDB" id="6253837at2759"/>
<dbReference type="EMBL" id="KK104151">
    <property type="protein sequence ID" value="KIY94354.1"/>
    <property type="molecule type" value="Genomic_DNA"/>
</dbReference>
<feature type="domain" description="CBF1-interacting co-repressor CIR N-terminal" evidence="2">
    <location>
        <begin position="45"/>
        <end position="81"/>
    </location>
</feature>
<dbReference type="Pfam" id="PF10197">
    <property type="entry name" value="Cir_N"/>
    <property type="match status" value="1"/>
</dbReference>
<dbReference type="InterPro" id="IPR019339">
    <property type="entry name" value="CIR_N_dom"/>
</dbReference>
<dbReference type="GeneID" id="25731088"/>
<dbReference type="KEGG" id="mng:MNEG_13609"/>
<evidence type="ECO:0000259" key="2">
    <source>
        <dbReference type="SMART" id="SM01083"/>
    </source>
</evidence>
<proteinExistence type="predicted"/>
<dbReference type="STRING" id="145388.A0A0D2LRP3"/>
<dbReference type="Proteomes" id="UP000054498">
    <property type="component" value="Unassembled WGS sequence"/>
</dbReference>
<organism evidence="3 4">
    <name type="scientific">Monoraphidium neglectum</name>
    <dbReference type="NCBI Taxonomy" id="145388"/>
    <lineage>
        <taxon>Eukaryota</taxon>
        <taxon>Viridiplantae</taxon>
        <taxon>Chlorophyta</taxon>
        <taxon>core chlorophytes</taxon>
        <taxon>Chlorophyceae</taxon>
        <taxon>CS clade</taxon>
        <taxon>Sphaeropleales</taxon>
        <taxon>Selenastraceae</taxon>
        <taxon>Monoraphidium</taxon>
    </lineage>
</organism>
<name>A0A0D2LRP3_9CHLO</name>
<evidence type="ECO:0000256" key="1">
    <source>
        <dbReference type="SAM" id="MobiDB-lite"/>
    </source>
</evidence>